<dbReference type="Gene3D" id="3.40.50.11350">
    <property type="match status" value="1"/>
</dbReference>
<evidence type="ECO:0000313" key="3">
    <source>
        <dbReference type="Proteomes" id="UP001530315"/>
    </source>
</evidence>
<comment type="caution">
    <text evidence="2">The sequence shown here is derived from an EMBL/GenBank/DDBJ whole genome shotgun (WGS) entry which is preliminary data.</text>
</comment>
<proteinExistence type="predicted"/>
<dbReference type="AlphaFoldDB" id="A0ABD3NC65"/>
<protein>
    <submittedName>
        <fullName evidence="2">Uncharacterized protein</fullName>
    </submittedName>
</protein>
<dbReference type="EMBL" id="JALLAZ020001518">
    <property type="protein sequence ID" value="KAL3773626.1"/>
    <property type="molecule type" value="Genomic_DNA"/>
</dbReference>
<organism evidence="2 3">
    <name type="scientific">Stephanodiscus triporus</name>
    <dbReference type="NCBI Taxonomy" id="2934178"/>
    <lineage>
        <taxon>Eukaryota</taxon>
        <taxon>Sar</taxon>
        <taxon>Stramenopiles</taxon>
        <taxon>Ochrophyta</taxon>
        <taxon>Bacillariophyta</taxon>
        <taxon>Coscinodiscophyceae</taxon>
        <taxon>Thalassiosirophycidae</taxon>
        <taxon>Stephanodiscales</taxon>
        <taxon>Stephanodiscaceae</taxon>
        <taxon>Stephanodiscus</taxon>
    </lineage>
</organism>
<dbReference type="Proteomes" id="UP001530315">
    <property type="component" value="Unassembled WGS sequence"/>
</dbReference>
<feature type="region of interest" description="Disordered" evidence="1">
    <location>
        <begin position="126"/>
        <end position="150"/>
    </location>
</feature>
<sequence>MTATTTTWRPRTKRSALLLLVAFANAVLFFRSWTRSSHDGDDGDYRHPESARRMLDNVEPPDQREMWRRGKGERRTSSDPYKRALELNNYRAPRWLNRNERFSARVLNRRERKRLMNTREDIWLRWGPNARGGGGGDDKNNDDADGGEAAGLDDEAARQLLQDDYDEYEPIEVCGRAADIGKAEEDMAARRGRRYAARQCPRMSPDKPIVIINGQDSYGRTGNNLVELLHAVQYARDNDIQLGISVHSWAMDVIQGMWFSARSDDWERELESELCVKIFHDREELRTWEDRNNTKYMESKELFFYGTGRPLREYMAGQERVIRALFRHYNDGEGYDHKGSPVRDMCSGIDALFGKKKRKHAIYSVIHVRSLEGRPGMRLMNRLAQDTGTDPDAALRMEPEYVKSILRHVGMIEYPIVVITDGEDPTVLERLLDDREIGHNVYVIPPAASWLGGDMTAAIMSNVFIGNPVSTFSAFIAKSRLALGFGHNYLFRAKDENGEWRTICGDSCLFDRTFVGPMA</sequence>
<gene>
    <name evidence="2" type="ORF">ACHAW5_008213</name>
</gene>
<evidence type="ECO:0000256" key="1">
    <source>
        <dbReference type="SAM" id="MobiDB-lite"/>
    </source>
</evidence>
<feature type="region of interest" description="Disordered" evidence="1">
    <location>
        <begin position="37"/>
        <end position="80"/>
    </location>
</feature>
<reference evidence="2 3" key="1">
    <citation type="submission" date="2024-10" db="EMBL/GenBank/DDBJ databases">
        <title>Updated reference genomes for cyclostephanoid diatoms.</title>
        <authorList>
            <person name="Roberts W.R."/>
            <person name="Alverson A.J."/>
        </authorList>
    </citation>
    <scope>NUCLEOTIDE SEQUENCE [LARGE SCALE GENOMIC DNA]</scope>
    <source>
        <strain evidence="2 3">AJA276-08</strain>
    </source>
</reference>
<accession>A0ABD3NC65</accession>
<evidence type="ECO:0000313" key="2">
    <source>
        <dbReference type="EMBL" id="KAL3773626.1"/>
    </source>
</evidence>
<name>A0ABD3NC65_9STRA</name>
<keyword evidence="3" id="KW-1185">Reference proteome</keyword>